<name>A0A1J1I636_9DIPT</name>
<sequence>MLEKNVEKTAELRGGCWRFLSKSELTGAPKQREKNQIGHKLKRRKRVSASSFCNFKALASRERKKMLIIKSGGRKASKRGCRQE</sequence>
<proteinExistence type="predicted"/>
<accession>A0A1J1I636</accession>
<dbReference type="AlphaFoldDB" id="A0A1J1I636"/>
<keyword evidence="2" id="KW-1185">Reference proteome</keyword>
<evidence type="ECO:0000313" key="2">
    <source>
        <dbReference type="Proteomes" id="UP000183832"/>
    </source>
</evidence>
<evidence type="ECO:0000313" key="1">
    <source>
        <dbReference type="EMBL" id="CRK95728.1"/>
    </source>
</evidence>
<organism evidence="1 2">
    <name type="scientific">Clunio marinus</name>
    <dbReference type="NCBI Taxonomy" id="568069"/>
    <lineage>
        <taxon>Eukaryota</taxon>
        <taxon>Metazoa</taxon>
        <taxon>Ecdysozoa</taxon>
        <taxon>Arthropoda</taxon>
        <taxon>Hexapoda</taxon>
        <taxon>Insecta</taxon>
        <taxon>Pterygota</taxon>
        <taxon>Neoptera</taxon>
        <taxon>Endopterygota</taxon>
        <taxon>Diptera</taxon>
        <taxon>Nematocera</taxon>
        <taxon>Chironomoidea</taxon>
        <taxon>Chironomidae</taxon>
        <taxon>Clunio</taxon>
    </lineage>
</organism>
<dbReference type="EMBL" id="CVRI01000042">
    <property type="protein sequence ID" value="CRK95728.1"/>
    <property type="molecule type" value="Genomic_DNA"/>
</dbReference>
<gene>
    <name evidence="1" type="ORF">CLUMA_CG009185</name>
</gene>
<dbReference type="Proteomes" id="UP000183832">
    <property type="component" value="Unassembled WGS sequence"/>
</dbReference>
<protein>
    <submittedName>
        <fullName evidence="1">CLUMA_CG009185, isoform A</fullName>
    </submittedName>
</protein>
<reference evidence="1 2" key="1">
    <citation type="submission" date="2015-04" db="EMBL/GenBank/DDBJ databases">
        <authorList>
            <person name="Syromyatnikov M.Y."/>
            <person name="Popov V.N."/>
        </authorList>
    </citation>
    <scope>NUCLEOTIDE SEQUENCE [LARGE SCALE GENOMIC DNA]</scope>
</reference>